<keyword evidence="4" id="KW-1133">Transmembrane helix</keyword>
<dbReference type="GeneTree" id="ENSGT00940000162556"/>
<dbReference type="PANTHER" id="PTHR10903:SF107">
    <property type="entry name" value="GTPASE IMAP FAMILY MEMBER 4-LIKE-RELATED"/>
    <property type="match status" value="1"/>
</dbReference>
<dbReference type="Gene3D" id="3.40.50.300">
    <property type="entry name" value="P-loop containing nucleotide triphosphate hydrolases"/>
    <property type="match status" value="2"/>
</dbReference>
<dbReference type="Bgee" id="ENSORLG00000009882">
    <property type="expression patterns" value="Expressed in intestine and 6 other cell types or tissues"/>
</dbReference>
<dbReference type="InParanoid" id="H2M1W2"/>
<dbReference type="AlphaFoldDB" id="H2M1W2"/>
<dbReference type="Ensembl" id="ENSORLT00000012398.2">
    <property type="protein sequence ID" value="ENSORLP00000012397.2"/>
    <property type="gene ID" value="ENSORLG00000009882.2"/>
</dbReference>
<dbReference type="HOGENOM" id="CLU_010468_5_3_1"/>
<evidence type="ECO:0000259" key="5">
    <source>
        <dbReference type="PROSITE" id="PS51720"/>
    </source>
</evidence>
<comment type="similarity">
    <text evidence="1">Belongs to the TRAFAC class TrmE-Era-EngA-EngB-Septin-like GTPase superfamily. AIG1/Toc34/Toc159-like paraseptin GTPase family. IAN subfamily.</text>
</comment>
<proteinExistence type="inferred from homology"/>
<feature type="domain" description="AIG1-type G" evidence="5">
    <location>
        <begin position="378"/>
        <end position="557"/>
    </location>
</feature>
<evidence type="ECO:0000313" key="7">
    <source>
        <dbReference type="Proteomes" id="UP000001038"/>
    </source>
</evidence>
<dbReference type="GO" id="GO:0003924">
    <property type="term" value="F:GTPase activity"/>
    <property type="evidence" value="ECO:0000318"/>
    <property type="project" value="GO_Central"/>
</dbReference>
<reference evidence="6" key="3">
    <citation type="submission" date="2025-09" db="UniProtKB">
        <authorList>
            <consortium name="Ensembl"/>
        </authorList>
    </citation>
    <scope>IDENTIFICATION</scope>
    <source>
        <strain evidence="6">Hd-rR</strain>
    </source>
</reference>
<keyword evidence="4" id="KW-0812">Transmembrane</keyword>
<evidence type="ECO:0000256" key="1">
    <source>
        <dbReference type="ARBA" id="ARBA00008535"/>
    </source>
</evidence>
<dbReference type="PANTHER" id="PTHR10903">
    <property type="entry name" value="GTPASE, IMAP FAMILY MEMBER-RELATED"/>
    <property type="match status" value="1"/>
</dbReference>
<dbReference type="Proteomes" id="UP000001038">
    <property type="component" value="Chromosome 13"/>
</dbReference>
<gene>
    <name evidence="6" type="primary">LOC105355472</name>
</gene>
<dbReference type="FunFam" id="3.40.50.300:FF:003364">
    <property type="entry name" value="Si:dkey-110g7.8"/>
    <property type="match status" value="1"/>
</dbReference>
<evidence type="ECO:0000313" key="6">
    <source>
        <dbReference type="Ensembl" id="ENSORLP00000012397.2"/>
    </source>
</evidence>
<evidence type="ECO:0000256" key="3">
    <source>
        <dbReference type="ARBA" id="ARBA00023134"/>
    </source>
</evidence>
<organism evidence="6 7">
    <name type="scientific">Oryzias latipes</name>
    <name type="common">Japanese rice fish</name>
    <name type="synonym">Japanese killifish</name>
    <dbReference type="NCBI Taxonomy" id="8090"/>
    <lineage>
        <taxon>Eukaryota</taxon>
        <taxon>Metazoa</taxon>
        <taxon>Chordata</taxon>
        <taxon>Craniata</taxon>
        <taxon>Vertebrata</taxon>
        <taxon>Euteleostomi</taxon>
        <taxon>Actinopterygii</taxon>
        <taxon>Neopterygii</taxon>
        <taxon>Teleostei</taxon>
        <taxon>Neoteleostei</taxon>
        <taxon>Acanthomorphata</taxon>
        <taxon>Ovalentaria</taxon>
        <taxon>Atherinomorphae</taxon>
        <taxon>Beloniformes</taxon>
        <taxon>Adrianichthyidae</taxon>
        <taxon>Oryziinae</taxon>
        <taxon>Oryzias</taxon>
    </lineage>
</organism>
<dbReference type="InterPro" id="IPR006703">
    <property type="entry name" value="G_AIG1"/>
</dbReference>
<dbReference type="SUPFAM" id="SSF52540">
    <property type="entry name" value="P-loop containing nucleoside triphosphate hydrolases"/>
    <property type="match status" value="2"/>
</dbReference>
<keyword evidence="3" id="KW-0342">GTP-binding</keyword>
<keyword evidence="2" id="KW-0547">Nucleotide-binding</keyword>
<dbReference type="InterPro" id="IPR045058">
    <property type="entry name" value="GIMA/IAN/Toc"/>
</dbReference>
<accession>H2M1W2</accession>
<feature type="domain" description="AIG1-type G" evidence="5">
    <location>
        <begin position="134"/>
        <end position="325"/>
    </location>
</feature>
<protein>
    <recommendedName>
        <fullName evidence="5">AIG1-type G domain-containing protein</fullName>
    </recommendedName>
</protein>
<dbReference type="GO" id="GO:0005525">
    <property type="term" value="F:GTP binding"/>
    <property type="evidence" value="ECO:0007669"/>
    <property type="project" value="UniProtKB-KW"/>
</dbReference>
<dbReference type="InterPro" id="IPR027417">
    <property type="entry name" value="P-loop_NTPase"/>
</dbReference>
<dbReference type="FunFam" id="3.40.50.300:FF:001809">
    <property type="entry name" value="Si:ch1073-365p7.2"/>
    <property type="match status" value="1"/>
</dbReference>
<evidence type="ECO:0000256" key="4">
    <source>
        <dbReference type="SAM" id="Phobius"/>
    </source>
</evidence>
<sequence length="557" mass="63778">MLCFIFYYIVAVIWFLTSISSYFNTFSVQMHIIYQVTKSVKFFSPPSGAPCFMDCCHFSGMSLSELWNQHEDATQMTLKTKVTSQRTLTEFNSVPTASPWPASVVSSLKLSVLHWEHLFECKHRSCLDVPEPSLTQLVLLLLGEKQSGKSSVGNNILGRQVFGRNTTRSSKKTGIVHGLQVTVVDTPGWTTHSPVQDTVSRELFRGLDLCPPGPHAILLMLPTHQPFSQVEWRAMELQLRQLQVPLWQRTIVLFTHADKLDEPIQEHIWKQGRTLQWLLERCGGRYQIMTSQSNESQLQVTELLNRIQKMVASTMHPKDIQHLHPGRDVSRRRTQTRHTKHQEIEMMGINLIHDGNHRQTPIMAWGWSPTTADLAPWRPAFSLILLGRRRSGKSSVGNMILGKQEFQSNVKTATCSSGKAQLPRWSVTVVDTPGWSLFGLANPETVREELVRSPYLCPRRSKIVFVLAIPLDSFKEKNRMTVEKYLSVLGDDVWNRTVVLFTYGDILRGRTIDSYIEEKGEPLRWVLNRCGDRYRVFDTKTRDKSQVNALMEMVEML</sequence>
<name>H2M1W2_ORYLA</name>
<keyword evidence="4" id="KW-0472">Membrane</keyword>
<reference evidence="6" key="2">
    <citation type="submission" date="2025-08" db="UniProtKB">
        <authorList>
            <consortium name="Ensembl"/>
        </authorList>
    </citation>
    <scope>IDENTIFICATION</scope>
    <source>
        <strain evidence="6">Hd-rR</strain>
    </source>
</reference>
<dbReference type="PROSITE" id="PS51720">
    <property type="entry name" value="G_AIG1"/>
    <property type="match status" value="2"/>
</dbReference>
<reference evidence="6 7" key="1">
    <citation type="journal article" date="2007" name="Nature">
        <title>The medaka draft genome and insights into vertebrate genome evolution.</title>
        <authorList>
            <person name="Kasahara M."/>
            <person name="Naruse K."/>
            <person name="Sasaki S."/>
            <person name="Nakatani Y."/>
            <person name="Qu W."/>
            <person name="Ahsan B."/>
            <person name="Yamada T."/>
            <person name="Nagayasu Y."/>
            <person name="Doi K."/>
            <person name="Kasai Y."/>
            <person name="Jindo T."/>
            <person name="Kobayashi D."/>
            <person name="Shimada A."/>
            <person name="Toyoda A."/>
            <person name="Kuroki Y."/>
            <person name="Fujiyama A."/>
            <person name="Sasaki T."/>
            <person name="Shimizu A."/>
            <person name="Asakawa S."/>
            <person name="Shimizu N."/>
            <person name="Hashimoto S."/>
            <person name="Yang J."/>
            <person name="Lee Y."/>
            <person name="Matsushima K."/>
            <person name="Sugano S."/>
            <person name="Sakaizumi M."/>
            <person name="Narita T."/>
            <person name="Ohishi K."/>
            <person name="Haga S."/>
            <person name="Ohta F."/>
            <person name="Nomoto H."/>
            <person name="Nogata K."/>
            <person name="Morishita T."/>
            <person name="Endo T."/>
            <person name="Shin-I T."/>
            <person name="Takeda H."/>
            <person name="Morishita S."/>
            <person name="Kohara Y."/>
        </authorList>
    </citation>
    <scope>NUCLEOTIDE SEQUENCE [LARGE SCALE GENOMIC DNA]</scope>
    <source>
        <strain evidence="6 7">Hd-rR</strain>
    </source>
</reference>
<feature type="transmembrane region" description="Helical" evidence="4">
    <location>
        <begin position="5"/>
        <end position="23"/>
    </location>
</feature>
<dbReference type="Pfam" id="PF04548">
    <property type="entry name" value="AIG1"/>
    <property type="match status" value="2"/>
</dbReference>
<evidence type="ECO:0000256" key="2">
    <source>
        <dbReference type="ARBA" id="ARBA00022741"/>
    </source>
</evidence>
<keyword evidence="7" id="KW-1185">Reference proteome</keyword>